<evidence type="ECO:0000313" key="1">
    <source>
        <dbReference type="EMBL" id="CAG9316272.1"/>
    </source>
</evidence>
<dbReference type="AlphaFoldDB" id="A0AAU9IT39"/>
<reference evidence="1" key="1">
    <citation type="submission" date="2021-09" db="EMBL/GenBank/DDBJ databases">
        <authorList>
            <consortium name="AG Swart"/>
            <person name="Singh M."/>
            <person name="Singh A."/>
            <person name="Seah K."/>
            <person name="Emmerich C."/>
        </authorList>
    </citation>
    <scope>NUCLEOTIDE SEQUENCE</scope>
    <source>
        <strain evidence="1">ATCC30299</strain>
    </source>
</reference>
<evidence type="ECO:0000313" key="2">
    <source>
        <dbReference type="Proteomes" id="UP001162131"/>
    </source>
</evidence>
<proteinExistence type="predicted"/>
<dbReference type="Proteomes" id="UP001162131">
    <property type="component" value="Unassembled WGS sequence"/>
</dbReference>
<protein>
    <submittedName>
        <fullName evidence="1">Uncharacterized protein</fullName>
    </submittedName>
</protein>
<accession>A0AAU9IT39</accession>
<name>A0AAU9IT39_9CILI</name>
<dbReference type="EMBL" id="CAJZBQ010000015">
    <property type="protein sequence ID" value="CAG9316272.1"/>
    <property type="molecule type" value="Genomic_DNA"/>
</dbReference>
<organism evidence="1 2">
    <name type="scientific">Blepharisma stoltei</name>
    <dbReference type="NCBI Taxonomy" id="1481888"/>
    <lineage>
        <taxon>Eukaryota</taxon>
        <taxon>Sar</taxon>
        <taxon>Alveolata</taxon>
        <taxon>Ciliophora</taxon>
        <taxon>Postciliodesmatophora</taxon>
        <taxon>Heterotrichea</taxon>
        <taxon>Heterotrichida</taxon>
        <taxon>Blepharismidae</taxon>
        <taxon>Blepharisma</taxon>
    </lineage>
</organism>
<keyword evidence="2" id="KW-1185">Reference proteome</keyword>
<comment type="caution">
    <text evidence="1">The sequence shown here is derived from an EMBL/GenBank/DDBJ whole genome shotgun (WGS) entry which is preliminary data.</text>
</comment>
<gene>
    <name evidence="1" type="ORF">BSTOLATCC_MIC15707</name>
</gene>
<sequence length="490" mass="56907">MEKKPYHWLLKLLSGNSTSLKILETILIADSKPSSIHFRDNSYGLGVSFQHTQTILEFFNKMYKEFLWRQKIRNSGSLVCYFISKNERRKIYERDLKDIISGVTTAQVIHYIQPARPNSDIYEVIYNFRIEYTQQGYVSSLNKIFSDKTVKENDPQIFNIVCDFALTILTLVEKSEFKRVMILELEFIEDIDKNIWLAFAKEIQIAKPEVCLTKTIKDPSDLWTIPLKKHPKYILGRNLINFDDSKSLDEEDERYVNKRGHLRNKESNLNIPIKILRPDEFKRSGTPDNNIYSEEIRKEALAKEHSANTPKSERKINHELIQNAKRLEAKKKLALYLELSKYPELRAKLRKKGLYEDYLTPKANSKGIMQKIKSETNIFSDSNNQLTLSPIEHDKLGLKIHKAGFKIASRPYRNTHKNRLKASKKNSSHLLTRVNVSPVPSQLVLGEMKVRKNKKSLTQKIDLDQLPLPNLLDKMKTIGNPFMLAEDAAV</sequence>